<name>A0A8R7R2X6_TRIUA</name>
<keyword evidence="2" id="KW-1185">Reference proteome</keyword>
<dbReference type="Proteomes" id="UP000015106">
    <property type="component" value="Chromosome 7"/>
</dbReference>
<dbReference type="AlphaFoldDB" id="A0A8R7R2X6"/>
<sequence length="54" mass="6790">MHCICNLHTYTKFFIKYICCRRLDDRVALKMARWLRFRNRCILRTHDAVVRRYI</sequence>
<organism evidence="1 2">
    <name type="scientific">Triticum urartu</name>
    <name type="common">Red wild einkorn</name>
    <name type="synonym">Crithodium urartu</name>
    <dbReference type="NCBI Taxonomy" id="4572"/>
    <lineage>
        <taxon>Eukaryota</taxon>
        <taxon>Viridiplantae</taxon>
        <taxon>Streptophyta</taxon>
        <taxon>Embryophyta</taxon>
        <taxon>Tracheophyta</taxon>
        <taxon>Spermatophyta</taxon>
        <taxon>Magnoliopsida</taxon>
        <taxon>Liliopsida</taxon>
        <taxon>Poales</taxon>
        <taxon>Poaceae</taxon>
        <taxon>BOP clade</taxon>
        <taxon>Pooideae</taxon>
        <taxon>Triticodae</taxon>
        <taxon>Triticeae</taxon>
        <taxon>Triticinae</taxon>
        <taxon>Triticum</taxon>
    </lineage>
</organism>
<proteinExistence type="predicted"/>
<reference evidence="1" key="2">
    <citation type="submission" date="2018-03" db="EMBL/GenBank/DDBJ databases">
        <title>The Triticum urartu genome reveals the dynamic nature of wheat genome evolution.</title>
        <authorList>
            <person name="Ling H."/>
            <person name="Ma B."/>
            <person name="Shi X."/>
            <person name="Liu H."/>
            <person name="Dong L."/>
            <person name="Sun H."/>
            <person name="Cao Y."/>
            <person name="Gao Q."/>
            <person name="Zheng S."/>
            <person name="Li Y."/>
            <person name="Yu Y."/>
            <person name="Du H."/>
            <person name="Qi M."/>
            <person name="Li Y."/>
            <person name="Yu H."/>
            <person name="Cui Y."/>
            <person name="Wang N."/>
            <person name="Chen C."/>
            <person name="Wu H."/>
            <person name="Zhao Y."/>
            <person name="Zhang J."/>
            <person name="Li Y."/>
            <person name="Zhou W."/>
            <person name="Zhang B."/>
            <person name="Hu W."/>
            <person name="Eijk M."/>
            <person name="Tang J."/>
            <person name="Witsenboer H."/>
            <person name="Zhao S."/>
            <person name="Li Z."/>
            <person name="Zhang A."/>
            <person name="Wang D."/>
            <person name="Liang C."/>
        </authorList>
    </citation>
    <scope>NUCLEOTIDE SEQUENCE [LARGE SCALE GENOMIC DNA]</scope>
    <source>
        <strain evidence="1">cv. G1812</strain>
    </source>
</reference>
<dbReference type="EnsemblPlants" id="TuG1812G0700003149.01.T02">
    <property type="protein sequence ID" value="TuG1812G0700003149.01.T02.cds456790"/>
    <property type="gene ID" value="TuG1812G0700003149.01"/>
</dbReference>
<reference evidence="2" key="1">
    <citation type="journal article" date="2013" name="Nature">
        <title>Draft genome of the wheat A-genome progenitor Triticum urartu.</title>
        <authorList>
            <person name="Ling H.Q."/>
            <person name="Zhao S."/>
            <person name="Liu D."/>
            <person name="Wang J."/>
            <person name="Sun H."/>
            <person name="Zhang C."/>
            <person name="Fan H."/>
            <person name="Li D."/>
            <person name="Dong L."/>
            <person name="Tao Y."/>
            <person name="Gao C."/>
            <person name="Wu H."/>
            <person name="Li Y."/>
            <person name="Cui Y."/>
            <person name="Guo X."/>
            <person name="Zheng S."/>
            <person name="Wang B."/>
            <person name="Yu K."/>
            <person name="Liang Q."/>
            <person name="Yang W."/>
            <person name="Lou X."/>
            <person name="Chen J."/>
            <person name="Feng M."/>
            <person name="Jian J."/>
            <person name="Zhang X."/>
            <person name="Luo G."/>
            <person name="Jiang Y."/>
            <person name="Liu J."/>
            <person name="Wang Z."/>
            <person name="Sha Y."/>
            <person name="Zhang B."/>
            <person name="Wu H."/>
            <person name="Tang D."/>
            <person name="Shen Q."/>
            <person name="Xue P."/>
            <person name="Zou S."/>
            <person name="Wang X."/>
            <person name="Liu X."/>
            <person name="Wang F."/>
            <person name="Yang Y."/>
            <person name="An X."/>
            <person name="Dong Z."/>
            <person name="Zhang K."/>
            <person name="Zhang X."/>
            <person name="Luo M.C."/>
            <person name="Dvorak J."/>
            <person name="Tong Y."/>
            <person name="Wang J."/>
            <person name="Yang H."/>
            <person name="Li Z."/>
            <person name="Wang D."/>
            <person name="Zhang A."/>
            <person name="Wang J."/>
        </authorList>
    </citation>
    <scope>NUCLEOTIDE SEQUENCE</scope>
    <source>
        <strain evidence="2">cv. G1812</strain>
    </source>
</reference>
<evidence type="ECO:0000313" key="2">
    <source>
        <dbReference type="Proteomes" id="UP000015106"/>
    </source>
</evidence>
<evidence type="ECO:0000313" key="1">
    <source>
        <dbReference type="EnsemblPlants" id="TuG1812G0700003149.01.T02.cds456790"/>
    </source>
</evidence>
<dbReference type="Gramene" id="TuG1812G0700003149.01.T02">
    <property type="protein sequence ID" value="TuG1812G0700003149.01.T02.cds456790"/>
    <property type="gene ID" value="TuG1812G0700003149.01"/>
</dbReference>
<reference evidence="1" key="3">
    <citation type="submission" date="2022-06" db="UniProtKB">
        <authorList>
            <consortium name="EnsemblPlants"/>
        </authorList>
    </citation>
    <scope>IDENTIFICATION</scope>
</reference>
<accession>A0A8R7R2X6</accession>
<protein>
    <submittedName>
        <fullName evidence="1">Uncharacterized protein</fullName>
    </submittedName>
</protein>